<feature type="non-terminal residue" evidence="2">
    <location>
        <position position="215"/>
    </location>
</feature>
<feature type="non-terminal residue" evidence="2">
    <location>
        <position position="1"/>
    </location>
</feature>
<dbReference type="AlphaFoldDB" id="A0A0B6YVH8"/>
<proteinExistence type="predicted"/>
<feature type="region of interest" description="Disordered" evidence="1">
    <location>
        <begin position="188"/>
        <end position="215"/>
    </location>
</feature>
<reference evidence="2" key="1">
    <citation type="submission" date="2014-12" db="EMBL/GenBank/DDBJ databases">
        <title>Insight into the proteome of Arion vulgaris.</title>
        <authorList>
            <person name="Aradska J."/>
            <person name="Bulat T."/>
            <person name="Smidak R."/>
            <person name="Sarate P."/>
            <person name="Gangsoo J."/>
            <person name="Sialana F."/>
            <person name="Bilban M."/>
            <person name="Lubec G."/>
        </authorList>
    </citation>
    <scope>NUCLEOTIDE SEQUENCE</scope>
    <source>
        <tissue evidence="2">Skin</tissue>
    </source>
</reference>
<organism evidence="2">
    <name type="scientific">Arion vulgaris</name>
    <dbReference type="NCBI Taxonomy" id="1028688"/>
    <lineage>
        <taxon>Eukaryota</taxon>
        <taxon>Metazoa</taxon>
        <taxon>Spiralia</taxon>
        <taxon>Lophotrochozoa</taxon>
        <taxon>Mollusca</taxon>
        <taxon>Gastropoda</taxon>
        <taxon>Heterobranchia</taxon>
        <taxon>Euthyneura</taxon>
        <taxon>Panpulmonata</taxon>
        <taxon>Eupulmonata</taxon>
        <taxon>Stylommatophora</taxon>
        <taxon>Helicina</taxon>
        <taxon>Arionoidea</taxon>
        <taxon>Arionidae</taxon>
        <taxon>Arion</taxon>
    </lineage>
</organism>
<sequence length="215" mass="24134">DLIIALDTPNIFSFLNTTLTNKAASEYSLFTNLKNCSHISLNMPEQHHQDTFTHHLDLSDEVENMFGEQCFGNVAKQQGSNLSMEVVPKDSYTMEELFNKSQISSDFGENMKDTVNIHDNISYTYCQHNEPGGCEPGGCQLHNKHIPVLTRESEKDEVRKTFDPGTFLSATEIEQGTQVYHVDAHSGHHCHSSLQKNTESSSEDIDAFSSFPEDS</sequence>
<accession>A0A0B6YVH8</accession>
<evidence type="ECO:0000313" key="2">
    <source>
        <dbReference type="EMBL" id="CEK59776.1"/>
    </source>
</evidence>
<dbReference type="EMBL" id="HACG01012911">
    <property type="protein sequence ID" value="CEK59776.1"/>
    <property type="molecule type" value="Transcribed_RNA"/>
</dbReference>
<protein>
    <submittedName>
        <fullName evidence="2">Uncharacterized protein</fullName>
    </submittedName>
</protein>
<gene>
    <name evidence="2" type="primary">ORF37387</name>
</gene>
<name>A0A0B6YVH8_9EUPU</name>
<evidence type="ECO:0000256" key="1">
    <source>
        <dbReference type="SAM" id="MobiDB-lite"/>
    </source>
</evidence>